<reference evidence="2" key="1">
    <citation type="submission" date="2021-06" db="EMBL/GenBank/DDBJ databases">
        <authorList>
            <person name="Kallberg Y."/>
            <person name="Tangrot J."/>
            <person name="Rosling A."/>
        </authorList>
    </citation>
    <scope>NUCLEOTIDE SEQUENCE</scope>
    <source>
        <strain evidence="2">MT106</strain>
    </source>
</reference>
<evidence type="ECO:0000313" key="2">
    <source>
        <dbReference type="EMBL" id="CAG8690898.1"/>
    </source>
</evidence>
<sequence>TSWYKDVKKLEDVVNRDRLKRYICQDNGMFLLEVWYGEKPEIVIPRRIQKIKGFVNQTSKFSTYNIEKTILMEENFQSNNIEIFFNYLQYQPVRFISTSKEIMKDWLSKDAQIRWRPSRQSSIVKPLFSQINTNAQLAGDVPTDSGSNGRPNDELPASCIDT</sequence>
<dbReference type="EMBL" id="CAJVPL010014381">
    <property type="protein sequence ID" value="CAG8690898.1"/>
    <property type="molecule type" value="Genomic_DNA"/>
</dbReference>
<name>A0A9N9ER82_9GLOM</name>
<evidence type="ECO:0000313" key="3">
    <source>
        <dbReference type="Proteomes" id="UP000789831"/>
    </source>
</evidence>
<accession>A0A9N9ER82</accession>
<keyword evidence="3" id="KW-1185">Reference proteome</keyword>
<proteinExistence type="predicted"/>
<feature type="non-terminal residue" evidence="2">
    <location>
        <position position="162"/>
    </location>
</feature>
<organism evidence="2 3">
    <name type="scientific">Ambispora gerdemannii</name>
    <dbReference type="NCBI Taxonomy" id="144530"/>
    <lineage>
        <taxon>Eukaryota</taxon>
        <taxon>Fungi</taxon>
        <taxon>Fungi incertae sedis</taxon>
        <taxon>Mucoromycota</taxon>
        <taxon>Glomeromycotina</taxon>
        <taxon>Glomeromycetes</taxon>
        <taxon>Archaeosporales</taxon>
        <taxon>Ambisporaceae</taxon>
        <taxon>Ambispora</taxon>
    </lineage>
</organism>
<dbReference type="AlphaFoldDB" id="A0A9N9ER82"/>
<feature type="region of interest" description="Disordered" evidence="1">
    <location>
        <begin position="138"/>
        <end position="162"/>
    </location>
</feature>
<gene>
    <name evidence="2" type="ORF">AGERDE_LOCUS13099</name>
</gene>
<evidence type="ECO:0000256" key="1">
    <source>
        <dbReference type="SAM" id="MobiDB-lite"/>
    </source>
</evidence>
<dbReference type="Proteomes" id="UP000789831">
    <property type="component" value="Unassembled WGS sequence"/>
</dbReference>
<protein>
    <submittedName>
        <fullName evidence="2">6062_t:CDS:1</fullName>
    </submittedName>
</protein>
<comment type="caution">
    <text evidence="2">The sequence shown here is derived from an EMBL/GenBank/DDBJ whole genome shotgun (WGS) entry which is preliminary data.</text>
</comment>